<feature type="transmembrane region" description="Helical" evidence="1">
    <location>
        <begin position="12"/>
        <end position="29"/>
    </location>
</feature>
<comment type="caution">
    <text evidence="2">The sequence shown here is derived from an EMBL/GenBank/DDBJ whole genome shotgun (WGS) entry which is preliminary data.</text>
</comment>
<sequence>MFQSRKLYPVARYGAYLIISALLFSFSACKKEKRKEILNDPAYAIGIVTKYNKANNPGSSSRGSYPSGVSYKFYLGSSTYTRSYNDGTYNVPESGVNIGDQYMVIYEKDKPKNSIMLFHYPVKDSADFNNYVSEFLTETPEF</sequence>
<keyword evidence="1" id="KW-0812">Transmembrane</keyword>
<dbReference type="PROSITE" id="PS51257">
    <property type="entry name" value="PROKAR_LIPOPROTEIN"/>
    <property type="match status" value="1"/>
</dbReference>
<evidence type="ECO:0000313" key="3">
    <source>
        <dbReference type="Proteomes" id="UP000248745"/>
    </source>
</evidence>
<keyword evidence="3" id="KW-1185">Reference proteome</keyword>
<dbReference type="EMBL" id="QKTW01000017">
    <property type="protein sequence ID" value="PZF72731.1"/>
    <property type="molecule type" value="Genomic_DNA"/>
</dbReference>
<reference evidence="2 3" key="1">
    <citation type="submission" date="2018-06" db="EMBL/GenBank/DDBJ databases">
        <title>Mucibacter soli gen. nov., sp. nov., a new member of the family Chitinophagaceae producing mucin.</title>
        <authorList>
            <person name="Kim M.-K."/>
            <person name="Park S."/>
            <person name="Kim T.-S."/>
            <person name="Joung Y."/>
            <person name="Han J.-H."/>
            <person name="Kim S.B."/>
        </authorList>
    </citation>
    <scope>NUCLEOTIDE SEQUENCE [LARGE SCALE GENOMIC DNA]</scope>
    <source>
        <strain evidence="2 3">R1-15</strain>
    </source>
</reference>
<keyword evidence="1" id="KW-1133">Transmembrane helix</keyword>
<dbReference type="OrthoDB" id="1377141at2"/>
<dbReference type="Proteomes" id="UP000248745">
    <property type="component" value="Unassembled WGS sequence"/>
</dbReference>
<keyword evidence="1" id="KW-0472">Membrane</keyword>
<gene>
    <name evidence="2" type="ORF">DN068_12795</name>
</gene>
<dbReference type="AlphaFoldDB" id="A0A2W2ABQ6"/>
<organism evidence="2 3">
    <name type="scientific">Taibaiella soli</name>
    <dbReference type="NCBI Taxonomy" id="1649169"/>
    <lineage>
        <taxon>Bacteria</taxon>
        <taxon>Pseudomonadati</taxon>
        <taxon>Bacteroidota</taxon>
        <taxon>Chitinophagia</taxon>
        <taxon>Chitinophagales</taxon>
        <taxon>Chitinophagaceae</taxon>
        <taxon>Taibaiella</taxon>
    </lineage>
</organism>
<name>A0A2W2ABQ6_9BACT</name>
<proteinExistence type="predicted"/>
<protein>
    <submittedName>
        <fullName evidence="2">Uncharacterized protein</fullName>
    </submittedName>
</protein>
<evidence type="ECO:0000313" key="2">
    <source>
        <dbReference type="EMBL" id="PZF72731.1"/>
    </source>
</evidence>
<accession>A0A2W2ABQ6</accession>
<dbReference type="RefSeq" id="WP_110999323.1">
    <property type="nucleotide sequence ID" value="NZ_QKTW01000017.1"/>
</dbReference>
<evidence type="ECO:0000256" key="1">
    <source>
        <dbReference type="SAM" id="Phobius"/>
    </source>
</evidence>